<dbReference type="Proteomes" id="UP000714380">
    <property type="component" value="Unassembled WGS sequence"/>
</dbReference>
<protein>
    <recommendedName>
        <fullName evidence="4">Bacterial virulence factor lipase N-terminal domain-containing protein</fullName>
    </recommendedName>
</protein>
<dbReference type="RefSeq" id="WP_225676665.1">
    <property type="nucleotide sequence ID" value="NZ_JAEDAH010000099.1"/>
</dbReference>
<evidence type="ECO:0000313" key="3">
    <source>
        <dbReference type="Proteomes" id="UP000714380"/>
    </source>
</evidence>
<evidence type="ECO:0000313" key="2">
    <source>
        <dbReference type="EMBL" id="MCA6065075.1"/>
    </source>
</evidence>
<dbReference type="EMBL" id="JAEDAH010000099">
    <property type="protein sequence ID" value="MCA6065075.1"/>
    <property type="molecule type" value="Genomic_DNA"/>
</dbReference>
<reference evidence="2 3" key="1">
    <citation type="submission" date="2020-12" db="EMBL/GenBank/DDBJ databases">
        <title>Novel Thalassolituus-related marine hydrocarbonoclastic bacteria mediated algae-derived hydrocarbons mineralization in twilight zone of the northern South China Sea.</title>
        <authorList>
            <person name="Dong C."/>
        </authorList>
    </citation>
    <scope>NUCLEOTIDE SEQUENCE [LARGE SCALE GENOMIC DNA]</scope>
    <source>
        <strain evidence="2 3">IMCC1826</strain>
    </source>
</reference>
<dbReference type="Gene3D" id="3.40.50.1820">
    <property type="entry name" value="alpha/beta hydrolase"/>
    <property type="match status" value="1"/>
</dbReference>
<evidence type="ECO:0008006" key="4">
    <source>
        <dbReference type="Google" id="ProtNLM"/>
    </source>
</evidence>
<dbReference type="SUPFAM" id="SSF53474">
    <property type="entry name" value="alpha/beta-Hydrolases"/>
    <property type="match status" value="1"/>
</dbReference>
<name>A0ABS7ZXH0_9GAMM</name>
<dbReference type="InterPro" id="IPR029058">
    <property type="entry name" value="AB_hydrolase_fold"/>
</dbReference>
<proteinExistence type="predicted"/>
<keyword evidence="1" id="KW-0732">Signal</keyword>
<gene>
    <name evidence="2" type="ORF">I9W95_15860</name>
</gene>
<keyword evidence="3" id="KW-1185">Reference proteome</keyword>
<accession>A0ABS7ZXH0</accession>
<sequence length="899" mass="92869">MVKKTLLSLAIAATTVGLAGCNISSVEKHNDNVDPTPVSSGTGTVQPATVSAIFNPARATLPLATDFLFSGSTDGTVVYAKGDVDIIVDGAVNSEYNPVYDAISDLDGFSTVGQLHIPFSGSLAEGELPAGSAYLVPLNYGEDGPKLGELVLADPFDGLPAPAAIKADVISYTDGEFENSVVRLSPTAPLAKDTRYLVILTNTIPDADGEPTVMPTQYQYLLGDDDLLNEKLAPARTAIQGWYQLAQGFMAAMSQDPSDVTLAYTFTTGGTVEVLSTMAAPGNADADLASTVPASLQNYMNTTTDDAATQVAKIAVAASVDSAKAQTIYGGHQLLKTLPAPGPRVTDFSEAVGVSMATVLTGGTTKMYTGSIELPYYSEAPSGAYEDDSIGLGADEHYACSVTTASDAAVCAAAKASAANVVLGQWETDTNVVSDLVKAKAMAAGADEATAEAAAASYIAPSENVTNLFPFAKENGKVTAPVLVVEPEAGCAKPATGWKTVIFQHGIMGNRMQSIAVADRLGKSPDCFATVAIDLPMHGLMPTDMVASGTYGGAPFTGLIPMMAVVAESAGEDDVMTFIGKSDADKLSDISAEVIKQRHFGLTADASNLPTAVTGTSADQSGSLYITFLHFQATRDNNRQAVMDLLNLNASIPFMDLDDDGNGGPANTAPDFDKDNIYFAGISLGSIVGTQFVAVNNTNTTANPNGNSALNRIQSAVFAVPGGGLPKLLENSQYFGGTLLAGLEASGEEKGTDLSRGSESFESLMYVYQATVDSADPMNFGGLMQLSQTPYTLIESVGDTVIPNSVDAAPLAGTDPLIAAFNATQVDTNSTLTAAGQVAVKLADDYSSHGSFARPDTDANTTETEATFAMLISHTISLFMGAPALDDSGAGIVEAVPAE</sequence>
<feature type="chain" id="PRO_5045837259" description="Bacterial virulence factor lipase N-terminal domain-containing protein" evidence="1">
    <location>
        <begin position="20"/>
        <end position="899"/>
    </location>
</feature>
<evidence type="ECO:0000256" key="1">
    <source>
        <dbReference type="SAM" id="SignalP"/>
    </source>
</evidence>
<organism evidence="2 3">
    <name type="scientific">Thalassolituus marinus</name>
    <dbReference type="NCBI Taxonomy" id="671053"/>
    <lineage>
        <taxon>Bacteria</taxon>
        <taxon>Pseudomonadati</taxon>
        <taxon>Pseudomonadota</taxon>
        <taxon>Gammaproteobacteria</taxon>
        <taxon>Oceanospirillales</taxon>
        <taxon>Oceanospirillaceae</taxon>
        <taxon>Thalassolituus</taxon>
    </lineage>
</organism>
<feature type="signal peptide" evidence="1">
    <location>
        <begin position="1"/>
        <end position="19"/>
    </location>
</feature>
<comment type="caution">
    <text evidence="2">The sequence shown here is derived from an EMBL/GenBank/DDBJ whole genome shotgun (WGS) entry which is preliminary data.</text>
</comment>
<dbReference type="PROSITE" id="PS51257">
    <property type="entry name" value="PROKAR_LIPOPROTEIN"/>
    <property type="match status" value="1"/>
</dbReference>